<dbReference type="AlphaFoldDB" id="A0AAD9UPR1"/>
<dbReference type="RefSeq" id="XP_067804088.1">
    <property type="nucleotide sequence ID" value="XM_067945297.1"/>
</dbReference>
<proteinExistence type="predicted"/>
<organism evidence="3 4">
    <name type="scientific">Babesia duncani</name>
    <dbReference type="NCBI Taxonomy" id="323732"/>
    <lineage>
        <taxon>Eukaryota</taxon>
        <taxon>Sar</taxon>
        <taxon>Alveolata</taxon>
        <taxon>Apicomplexa</taxon>
        <taxon>Aconoidasida</taxon>
        <taxon>Piroplasmida</taxon>
        <taxon>Babesiidae</taxon>
        <taxon>Babesia</taxon>
    </lineage>
</organism>
<comment type="caution">
    <text evidence="3">The sequence shown here is derived from an EMBL/GenBank/DDBJ whole genome shotgun (WGS) entry which is preliminary data.</text>
</comment>
<dbReference type="EMBL" id="JALLKP010000001">
    <property type="protein sequence ID" value="KAK2197246.1"/>
    <property type="molecule type" value="Genomic_DNA"/>
</dbReference>
<feature type="domain" description="RNA-editing substrate-binding complex 6 protein" evidence="2">
    <location>
        <begin position="183"/>
        <end position="359"/>
    </location>
</feature>
<evidence type="ECO:0000313" key="3">
    <source>
        <dbReference type="EMBL" id="KAK2197246.1"/>
    </source>
</evidence>
<evidence type="ECO:0000313" key="4">
    <source>
        <dbReference type="Proteomes" id="UP001214638"/>
    </source>
</evidence>
<feature type="compositionally biased region" description="Polar residues" evidence="1">
    <location>
        <begin position="49"/>
        <end position="66"/>
    </location>
</feature>
<dbReference type="Pfam" id="PF26188">
    <property type="entry name" value="RESC6"/>
    <property type="match status" value="1"/>
</dbReference>
<protein>
    <recommendedName>
        <fullName evidence="2">RNA-editing substrate-binding complex 6 protein domain-containing protein</fullName>
    </recommendedName>
</protein>
<dbReference type="GeneID" id="94334543"/>
<accession>A0AAD9UPR1</accession>
<name>A0AAD9UPR1_9APIC</name>
<dbReference type="KEGG" id="bdw:94334543"/>
<feature type="region of interest" description="Disordered" evidence="1">
    <location>
        <begin position="46"/>
        <end position="66"/>
    </location>
</feature>
<dbReference type="Proteomes" id="UP001214638">
    <property type="component" value="Unassembled WGS sequence"/>
</dbReference>
<keyword evidence="4" id="KW-1185">Reference proteome</keyword>
<evidence type="ECO:0000259" key="2">
    <source>
        <dbReference type="Pfam" id="PF26188"/>
    </source>
</evidence>
<evidence type="ECO:0000256" key="1">
    <source>
        <dbReference type="SAM" id="MobiDB-lite"/>
    </source>
</evidence>
<dbReference type="InterPro" id="IPR058917">
    <property type="entry name" value="RESC6_dom"/>
</dbReference>
<sequence length="558" mass="63968">MRWRSGSGASQWSKICSEYSTSEVIKTLNRLAQTVSRGTKNAEIKFDSWKNSGQGTSPGQDGGMSNSKYIQPLHKRLISLNRNGSTSPKDVSLAMNAYAKMYQCMQGEIKLQLKQYIKELFPKAQSFMPLMNEQDFSLVLNAMSKLNMFDEQLLMHANHVLETNLNDVSKLTKGNNLISQLTPQSVALILNAFAKANVKMNEQVLTFMIKDYVMENINSFLVKHLVILLHACNKMDVQVSMVLPILDHLDSVLERDKVYTLQLVSTALYTFAKYNIVPRKFLQGLNDGFTSVFFKNATEVQLTNIYHAFAKLNIRNQVIISQLNEAAKPLLSSMTMQGLSIIYYTLSRLDYKHEAPELNVTLLKKILERLQLSKILATTGQLLPIHMINICFGLCINLSNRIKLFQIFLNQLRSLHDFYTRYQQLRNDNLLKNYPDKRRNVLLELIGTQGIYQLHVIILEIIKKHRLDHFNLDLIRYFHCLFEDWNAIVDSKGLGSKSLDSNAFWEHLVEPNIKTSQIHKQVQCTLEEMVKSESKPFILCSEYDALPFTVDIVVSSHL</sequence>
<reference evidence="3" key="1">
    <citation type="journal article" date="2023" name="Nat. Microbiol.">
        <title>Babesia duncani multi-omics identifies virulence factors and drug targets.</title>
        <authorList>
            <person name="Singh P."/>
            <person name="Lonardi S."/>
            <person name="Liang Q."/>
            <person name="Vydyam P."/>
            <person name="Khabirova E."/>
            <person name="Fang T."/>
            <person name="Gihaz S."/>
            <person name="Thekkiniath J."/>
            <person name="Munshi M."/>
            <person name="Abel S."/>
            <person name="Ciampossin L."/>
            <person name="Batugedara G."/>
            <person name="Gupta M."/>
            <person name="Lu X.M."/>
            <person name="Lenz T."/>
            <person name="Chakravarty S."/>
            <person name="Cornillot E."/>
            <person name="Hu Y."/>
            <person name="Ma W."/>
            <person name="Gonzalez L.M."/>
            <person name="Sanchez S."/>
            <person name="Estrada K."/>
            <person name="Sanchez-Flores A."/>
            <person name="Montero E."/>
            <person name="Harb O.S."/>
            <person name="Le Roch K.G."/>
            <person name="Mamoun C.B."/>
        </authorList>
    </citation>
    <scope>NUCLEOTIDE SEQUENCE</scope>
    <source>
        <strain evidence="3">WA1</strain>
    </source>
</reference>
<gene>
    <name evidence="3" type="ORF">BdWA1_000245</name>
</gene>